<dbReference type="PANTHER" id="PTHR10974:SF1">
    <property type="entry name" value="FI08016P-RELATED"/>
    <property type="match status" value="1"/>
</dbReference>
<dbReference type="InterPro" id="IPR004245">
    <property type="entry name" value="DUF229"/>
</dbReference>
<dbReference type="SUPFAM" id="SSF53649">
    <property type="entry name" value="Alkaline phosphatase-like"/>
    <property type="match status" value="1"/>
</dbReference>
<gene>
    <name evidence="1" type="ORF">M0812_07874</name>
</gene>
<evidence type="ECO:0000313" key="2">
    <source>
        <dbReference type="Proteomes" id="UP001146793"/>
    </source>
</evidence>
<dbReference type="GO" id="GO:0005615">
    <property type="term" value="C:extracellular space"/>
    <property type="evidence" value="ECO:0007669"/>
    <property type="project" value="TreeGrafter"/>
</dbReference>
<dbReference type="EMBL" id="JANTQA010000018">
    <property type="protein sequence ID" value="KAJ3446879.1"/>
    <property type="molecule type" value="Genomic_DNA"/>
</dbReference>
<dbReference type="AlphaFoldDB" id="A0AAV7ZY38"/>
<proteinExistence type="predicted"/>
<protein>
    <submittedName>
        <fullName evidence="1">Uncharacterized protein</fullName>
    </submittedName>
</protein>
<evidence type="ECO:0000313" key="1">
    <source>
        <dbReference type="EMBL" id="KAJ3446879.1"/>
    </source>
</evidence>
<comment type="caution">
    <text evidence="1">The sequence shown here is derived from an EMBL/GenBank/DDBJ whole genome shotgun (WGS) entry which is preliminary data.</text>
</comment>
<dbReference type="Proteomes" id="UP001146793">
    <property type="component" value="Unassembled WGS sequence"/>
</dbReference>
<name>A0AAV7ZY38_9EUKA</name>
<dbReference type="Pfam" id="PF02995">
    <property type="entry name" value="DUF229"/>
    <property type="match status" value="1"/>
</dbReference>
<accession>A0AAV7ZY38</accession>
<dbReference type="InterPro" id="IPR017850">
    <property type="entry name" value="Alkaline_phosphatase_core_sf"/>
</dbReference>
<dbReference type="PANTHER" id="PTHR10974">
    <property type="entry name" value="FI08016P-RELATED"/>
    <property type="match status" value="1"/>
</dbReference>
<reference evidence="1" key="1">
    <citation type="submission" date="2022-08" db="EMBL/GenBank/DDBJ databases">
        <title>Novel sulphate-reducing endosymbionts in the free-living metamonad Anaeramoeba.</title>
        <authorList>
            <person name="Jerlstrom-Hultqvist J."/>
            <person name="Cepicka I."/>
            <person name="Gallot-Lavallee L."/>
            <person name="Salas-Leiva D."/>
            <person name="Curtis B.A."/>
            <person name="Zahonova K."/>
            <person name="Pipaliya S."/>
            <person name="Dacks J."/>
            <person name="Roger A.J."/>
        </authorList>
    </citation>
    <scope>NUCLEOTIDE SEQUENCE</scope>
    <source>
        <strain evidence="1">Busselton2</strain>
    </source>
</reference>
<dbReference type="Gene3D" id="3.40.720.10">
    <property type="entry name" value="Alkaline Phosphatase, subunit A"/>
    <property type="match status" value="1"/>
</dbReference>
<sequence length="719" mass="85169">MLKQKKRQFCLIAFLVLLVILFYLTKPAKWKNHDLNTDNMAHQITKCFQELPQDKVYFSSQIVCPLETKIDDLPWQISSLKNSLMNACQPHSEECVQIIEDEIKNQEGLEYYSTIMMRNSLNFGEPQLIKFEQTANENRFRELLTEYCLDKISKNTTPTTHNNHSSIYKQILNGGIEAESSMRYILKNQKGVTLGEISRGEEFDIRDYERVDIHLERSNGNTTSKFFPFFNYHKDQAILDRVQRRIKRIVNEETKKGLLLSENQEKTNVVLILNDALSHLRYVRLFSIFREWLDRKVNAGQIEYFTFRRYHVTGWYSIDNQIPLYIGRKAKFVDGHHNCGDVDGPVEDKDCDRILWNKYREEGYLTIDSRDRYDGRYMQKCHTKHAKGCKKEDEWGGLYADIVIPKKSFKGFSFVESFTTLTWLEQVLKEHTGDYPIFATATNLNFHSLPHKLSTSIWDIMSFLENVDFENTIIILHSDHGFHYTSHAYNEAGYNEHKYPQLLFIMPKQLLDKKPWIRENLQNNANRLLSHYDLYTTLREFPQMQSDFFQNQFKKQGDGSSHRTYSHFVENTYNLFTETIPKDRTCEEAYIDPGFCLCVEWEKSYNILMKWRAISYAKRSVKLINEKTLIEGSNCQPLKYVRIENLEQTLNKKQMRYHLMGKVKGKAELIRFQIFWSKKRKHRIYTPIRMSKMSEAEINNTLPEDLKIDPHICFLKDEE</sequence>
<organism evidence="1 2">
    <name type="scientific">Anaeramoeba flamelloides</name>
    <dbReference type="NCBI Taxonomy" id="1746091"/>
    <lineage>
        <taxon>Eukaryota</taxon>
        <taxon>Metamonada</taxon>
        <taxon>Anaeramoebidae</taxon>
        <taxon>Anaeramoeba</taxon>
    </lineage>
</organism>